<dbReference type="PANTHER" id="PTHR16146:SF46">
    <property type="entry name" value="INTELECTIN-1A-RELATED"/>
    <property type="match status" value="1"/>
</dbReference>
<feature type="signal peptide" evidence="6">
    <location>
        <begin position="1"/>
        <end position="32"/>
    </location>
</feature>
<accession>A0ABM3E846</accession>
<gene>
    <name evidence="9" type="primary">LOC106597645</name>
</gene>
<keyword evidence="3" id="KW-0106">Calcium</keyword>
<evidence type="ECO:0000256" key="1">
    <source>
        <dbReference type="ARBA" id="ARBA00022723"/>
    </source>
</evidence>
<evidence type="ECO:0000256" key="6">
    <source>
        <dbReference type="SAM" id="SignalP"/>
    </source>
</evidence>
<reference evidence="9" key="1">
    <citation type="submission" date="2025-08" db="UniProtKB">
        <authorList>
            <consortium name="RefSeq"/>
        </authorList>
    </citation>
    <scope>IDENTIFICATION</scope>
</reference>
<feature type="compositionally biased region" description="Polar residues" evidence="5">
    <location>
        <begin position="348"/>
        <end position="378"/>
    </location>
</feature>
<evidence type="ECO:0000256" key="2">
    <source>
        <dbReference type="ARBA" id="ARBA00022734"/>
    </source>
</evidence>
<dbReference type="NCBIfam" id="NF040941">
    <property type="entry name" value="GGGWT_bact"/>
    <property type="match status" value="1"/>
</dbReference>
<evidence type="ECO:0000259" key="7">
    <source>
        <dbReference type="PROSITE" id="PS51406"/>
    </source>
</evidence>
<keyword evidence="8" id="KW-1185">Reference proteome</keyword>
<sequence length="477" mass="53299">MGEREITSALDMLSCVVLLLMVPLLMVEHASCAPTTNSTSPPQLHQLNFTNSTSPTQLAVQAVHEGRHAVGVGPSFQSLRTDFNSLERLRNRTRYVARSCKETRDRYNQHEDGLYYLTTASGVVYQTFCDMTTAGGGWTLVASVHENNMYGKCTVGDRWSSEQGNNPNRPDGEGNWANRVTFGTAEGATSDDFKNPGYYDIVAEDMSVWHVPNNSPMEHWNLASILRYHTERRFLTLHGGNLHQLFKVSNTHTEMLPHPARRQPAPTLQGIKHTHREMLPHPARRQPAPTLQGIKHTQEMLPHPARRQPAPTLQGIKHTHREMLPHPARRQPAPTLQGIKHTHRDASSPCTEATCTNSSRYQTHTQRDASSPCTEATCTNSSRYQTHTQRDASSPCTEATCTNSSRYQTHTQRDASSPCTEATCTNSSRYQTHTQRDASSPCTEATCTNSSRYQTHTQRDASSPCTEATCTNSSRYQ</sequence>
<feature type="chain" id="PRO_5046019851" evidence="6">
    <location>
        <begin position="33"/>
        <end position="477"/>
    </location>
</feature>
<evidence type="ECO:0000313" key="8">
    <source>
        <dbReference type="Proteomes" id="UP001652741"/>
    </source>
</evidence>
<feature type="non-terminal residue" evidence="9">
    <location>
        <position position="477"/>
    </location>
</feature>
<evidence type="ECO:0000256" key="4">
    <source>
        <dbReference type="ARBA" id="ARBA00023157"/>
    </source>
</evidence>
<dbReference type="Proteomes" id="UP001652741">
    <property type="component" value="Unplaced"/>
</dbReference>
<keyword evidence="2" id="KW-0430">Lectin</keyword>
<dbReference type="Gene3D" id="3.90.215.10">
    <property type="entry name" value="Gamma Fibrinogen, chain A, domain 1"/>
    <property type="match status" value="1"/>
</dbReference>
<keyword evidence="4" id="KW-1015">Disulfide bond</keyword>
<dbReference type="InterPro" id="IPR002181">
    <property type="entry name" value="Fibrinogen_a/b/g_C_dom"/>
</dbReference>
<dbReference type="GeneID" id="106597645"/>
<protein>
    <submittedName>
        <fullName evidence="9">Intelectin</fullName>
    </submittedName>
</protein>
<dbReference type="PANTHER" id="PTHR16146">
    <property type="entry name" value="INTELECTIN"/>
    <property type="match status" value="1"/>
</dbReference>
<proteinExistence type="predicted"/>
<feature type="domain" description="Fibrinogen C-terminal" evidence="7">
    <location>
        <begin position="91"/>
        <end position="141"/>
    </location>
</feature>
<evidence type="ECO:0000313" key="9">
    <source>
        <dbReference type="RefSeq" id="XP_045567228.1"/>
    </source>
</evidence>
<feature type="region of interest" description="Disordered" evidence="5">
    <location>
        <begin position="327"/>
        <end position="378"/>
    </location>
</feature>
<keyword evidence="6" id="KW-0732">Signal</keyword>
<dbReference type="PROSITE" id="PS51406">
    <property type="entry name" value="FIBRINOGEN_C_2"/>
    <property type="match status" value="1"/>
</dbReference>
<keyword evidence="1" id="KW-0479">Metal-binding</keyword>
<feature type="region of interest" description="Disordered" evidence="5">
    <location>
        <begin position="453"/>
        <end position="477"/>
    </location>
</feature>
<organism evidence="8 9">
    <name type="scientific">Salmo salar</name>
    <name type="common">Atlantic salmon</name>
    <dbReference type="NCBI Taxonomy" id="8030"/>
    <lineage>
        <taxon>Eukaryota</taxon>
        <taxon>Metazoa</taxon>
        <taxon>Chordata</taxon>
        <taxon>Craniata</taxon>
        <taxon>Vertebrata</taxon>
        <taxon>Euteleostomi</taxon>
        <taxon>Actinopterygii</taxon>
        <taxon>Neopterygii</taxon>
        <taxon>Teleostei</taxon>
        <taxon>Protacanthopterygii</taxon>
        <taxon>Salmoniformes</taxon>
        <taxon>Salmonidae</taxon>
        <taxon>Salmoninae</taxon>
        <taxon>Salmo</taxon>
    </lineage>
</organism>
<evidence type="ECO:0000256" key="3">
    <source>
        <dbReference type="ARBA" id="ARBA00022837"/>
    </source>
</evidence>
<dbReference type="SUPFAM" id="SSF56496">
    <property type="entry name" value="Fibrinogen C-terminal domain-like"/>
    <property type="match status" value="1"/>
</dbReference>
<dbReference type="RefSeq" id="XP_045567228.1">
    <property type="nucleotide sequence ID" value="XM_045711272.1"/>
</dbReference>
<dbReference type="InterPro" id="IPR036056">
    <property type="entry name" value="Fibrinogen-like_C"/>
</dbReference>
<name>A0ABM3E846_SALSA</name>
<evidence type="ECO:0000256" key="5">
    <source>
        <dbReference type="SAM" id="MobiDB-lite"/>
    </source>
</evidence>
<dbReference type="InterPro" id="IPR014716">
    <property type="entry name" value="Fibrinogen_a/b/g_C_1"/>
</dbReference>